<protein>
    <submittedName>
        <fullName evidence="1">Ribosomal protein L19</fullName>
    </submittedName>
</protein>
<evidence type="ECO:0000313" key="2">
    <source>
        <dbReference type="Proteomes" id="UP001232445"/>
    </source>
</evidence>
<comment type="caution">
    <text evidence="1">The sequence shown here is derived from an EMBL/GenBank/DDBJ whole genome shotgun (WGS) entry which is preliminary data.</text>
</comment>
<accession>A0ABU0CUE7</accession>
<keyword evidence="2" id="KW-1185">Reference proteome</keyword>
<reference evidence="1 2" key="1">
    <citation type="submission" date="2023-07" db="EMBL/GenBank/DDBJ databases">
        <title>Genomic Encyclopedia of Type Strains, Phase IV (KMG-IV): sequencing the most valuable type-strain genomes for metagenomic binning, comparative biology and taxonomic classification.</title>
        <authorList>
            <person name="Goeker M."/>
        </authorList>
    </citation>
    <scope>NUCLEOTIDE SEQUENCE [LARGE SCALE GENOMIC DNA]</scope>
    <source>
        <strain evidence="1 2">DSM 17740</strain>
    </source>
</reference>
<proteinExistence type="predicted"/>
<dbReference type="RefSeq" id="WP_307340747.1">
    <property type="nucleotide sequence ID" value="NZ_JAUSUQ010000010.1"/>
</dbReference>
<dbReference type="Proteomes" id="UP001232445">
    <property type="component" value="Unassembled WGS sequence"/>
</dbReference>
<dbReference type="GO" id="GO:0005840">
    <property type="term" value="C:ribosome"/>
    <property type="evidence" value="ECO:0007669"/>
    <property type="project" value="UniProtKB-KW"/>
</dbReference>
<organism evidence="1 2">
    <name type="scientific">Caldalkalibacillus uzonensis</name>
    <dbReference type="NCBI Taxonomy" id="353224"/>
    <lineage>
        <taxon>Bacteria</taxon>
        <taxon>Bacillati</taxon>
        <taxon>Bacillota</taxon>
        <taxon>Bacilli</taxon>
        <taxon>Bacillales</taxon>
        <taxon>Bacillaceae</taxon>
        <taxon>Caldalkalibacillus</taxon>
    </lineage>
</organism>
<keyword evidence="1" id="KW-0687">Ribonucleoprotein</keyword>
<evidence type="ECO:0000313" key="1">
    <source>
        <dbReference type="EMBL" id="MDQ0339959.1"/>
    </source>
</evidence>
<dbReference type="EMBL" id="JAUSUQ010000010">
    <property type="protein sequence ID" value="MDQ0339959.1"/>
    <property type="molecule type" value="Genomic_DNA"/>
</dbReference>
<keyword evidence="1" id="KW-0689">Ribosomal protein</keyword>
<name>A0ABU0CUE7_9BACI</name>
<sequence>MSAHNHHTTRRIALSEGFEAEVYAFSDYISCINVYKQGVCIHSFCSDRSSVEEWLEEPGLIMAMVKP</sequence>
<gene>
    <name evidence="1" type="ORF">J2S00_002754</name>
</gene>